<evidence type="ECO:0000256" key="1">
    <source>
        <dbReference type="SAM" id="MobiDB-lite"/>
    </source>
</evidence>
<dbReference type="EMBL" id="CVMT01000026">
    <property type="protein sequence ID" value="CRG92889.1"/>
    <property type="molecule type" value="Genomic_DNA"/>
</dbReference>
<dbReference type="AlphaFoldDB" id="A0A0U1MBH8"/>
<organism evidence="3 4">
    <name type="scientific">Talaromyces islandicus</name>
    <name type="common">Penicillium islandicum</name>
    <dbReference type="NCBI Taxonomy" id="28573"/>
    <lineage>
        <taxon>Eukaryota</taxon>
        <taxon>Fungi</taxon>
        <taxon>Dikarya</taxon>
        <taxon>Ascomycota</taxon>
        <taxon>Pezizomycotina</taxon>
        <taxon>Eurotiomycetes</taxon>
        <taxon>Eurotiomycetidae</taxon>
        <taxon>Eurotiales</taxon>
        <taxon>Trichocomaceae</taxon>
        <taxon>Talaromyces</taxon>
        <taxon>Talaromyces sect. Islandici</taxon>
    </lineage>
</organism>
<feature type="domain" description="Subtelomeric hrmA-associated cluster protein AFUB-079030/YDR124W-like helical bundle" evidence="2">
    <location>
        <begin position="110"/>
        <end position="241"/>
    </location>
</feature>
<dbReference type="Proteomes" id="UP000054383">
    <property type="component" value="Unassembled WGS sequence"/>
</dbReference>
<keyword evidence="4" id="KW-1185">Reference proteome</keyword>
<dbReference type="PANTHER" id="PTHR36102">
    <property type="entry name" value="CHROMOSOME 10, WHOLE GENOME SHOTGUN SEQUENCE"/>
    <property type="match status" value="1"/>
</dbReference>
<protein>
    <recommendedName>
        <fullName evidence="2">Subtelomeric hrmA-associated cluster protein AFUB-079030/YDR124W-like helical bundle domain-containing protein</fullName>
    </recommendedName>
</protein>
<dbReference type="InterPro" id="IPR047092">
    <property type="entry name" value="AFUB_07903/YDR124W-like_hel"/>
</dbReference>
<gene>
    <name evidence="3" type="ORF">PISL3812_09964</name>
</gene>
<evidence type="ECO:0000313" key="3">
    <source>
        <dbReference type="EMBL" id="CRG92889.1"/>
    </source>
</evidence>
<dbReference type="Pfam" id="PF11001">
    <property type="entry name" value="AFUB_07903_YDR124W_hel"/>
    <property type="match status" value="1"/>
</dbReference>
<dbReference type="PANTHER" id="PTHR36102:SF5">
    <property type="entry name" value="YDR124W-LIKE HELICAL BUNDLE DOMAIN-CONTAINING PROTEIN"/>
    <property type="match status" value="1"/>
</dbReference>
<accession>A0A0U1MBH8</accession>
<evidence type="ECO:0000313" key="4">
    <source>
        <dbReference type="Proteomes" id="UP000054383"/>
    </source>
</evidence>
<dbReference type="OrthoDB" id="5338458at2759"/>
<reference evidence="3 4" key="1">
    <citation type="submission" date="2015-04" db="EMBL/GenBank/DDBJ databases">
        <authorList>
            <person name="Syromyatnikov M.Y."/>
            <person name="Popov V.N."/>
        </authorList>
    </citation>
    <scope>NUCLEOTIDE SEQUENCE [LARGE SCALE GENOMIC DNA]</scope>
    <source>
        <strain evidence="3">WF-38-12</strain>
    </source>
</reference>
<name>A0A0U1MBH8_TALIS</name>
<dbReference type="InterPro" id="IPR021264">
    <property type="entry name" value="AFUB_079030/YDR124W-like"/>
</dbReference>
<evidence type="ECO:0000259" key="2">
    <source>
        <dbReference type="Pfam" id="PF11001"/>
    </source>
</evidence>
<feature type="compositionally biased region" description="Polar residues" evidence="1">
    <location>
        <begin position="279"/>
        <end position="292"/>
    </location>
</feature>
<feature type="compositionally biased region" description="Polar residues" evidence="1">
    <location>
        <begin position="421"/>
        <end position="432"/>
    </location>
</feature>
<dbReference type="STRING" id="28573.A0A0U1MBH8"/>
<feature type="region of interest" description="Disordered" evidence="1">
    <location>
        <begin position="411"/>
        <end position="432"/>
    </location>
</feature>
<proteinExistence type="predicted"/>
<sequence length="432" mass="49064">MLKRPAERDESLSHVRENRPFSVTFKGGDPPFWAIICRDANGNVHENSNLPDRVFTETTIQMFRSASELAARRCPQYLVSNTSALHFSPSDMCEESLAGDALDDKIELKIGGTEKVTAYYESAFKRLQQLNCRMLAKAFIKLIEPRKQVRHPYNGGRGSVPWERGDPELTKPDWWPRDVIHKEPDHLRQELRVKLLVHIIQQLLPMGVTADKLEEVANDNRRQIKPPAKVGILDELFRVRRLEERFEQQKVEATTVIYITNLERDKAGSGDEPDDNAENLETSPDTLNVQGSYDGSPMDTLQLPSGLHYAIQDGKMQVESLQPYIKHEGLATDTTPTMMNQSMHYNTFHFQTSSDDVKSINQPTQWCMNGQSFLSGWPHAINQNMFAPVHDYSGVNHPQIVDPTHNAYVTPPAHEVPSAHNLPQRTAPNPTW</sequence>
<feature type="region of interest" description="Disordered" evidence="1">
    <location>
        <begin position="264"/>
        <end position="292"/>
    </location>
</feature>